<gene>
    <name evidence="7" type="ORF">EgrG_000777400</name>
</gene>
<reference evidence="7 8" key="1">
    <citation type="journal article" date="2013" name="Nature">
        <title>The genomes of four tapeworm species reveal adaptations to parasitism.</title>
        <authorList>
            <person name="Tsai I.J."/>
            <person name="Zarowiecki M."/>
            <person name="Holroyd N."/>
            <person name="Garciarrubio A."/>
            <person name="Sanchez-Flores A."/>
            <person name="Brooks K.L."/>
            <person name="Tracey A."/>
            <person name="Bobes R.J."/>
            <person name="Fragoso G."/>
            <person name="Sciutto E."/>
            <person name="Aslett M."/>
            <person name="Beasley H."/>
            <person name="Bennett H.M."/>
            <person name="Cai J."/>
            <person name="Camicia F."/>
            <person name="Clark R."/>
            <person name="Cucher M."/>
            <person name="De Silva N."/>
            <person name="Day T.A."/>
            <person name="Deplazes P."/>
            <person name="Estrada K."/>
            <person name="Fernandez C."/>
            <person name="Holland P.W."/>
            <person name="Hou J."/>
            <person name="Hu S."/>
            <person name="Huckvale T."/>
            <person name="Hung S.S."/>
            <person name="Kamenetzky L."/>
            <person name="Keane J.A."/>
            <person name="Kiss F."/>
            <person name="Koziol U."/>
            <person name="Lambert O."/>
            <person name="Liu K."/>
            <person name="Luo X."/>
            <person name="Luo Y."/>
            <person name="Macchiaroli N."/>
            <person name="Nichol S."/>
            <person name="Paps J."/>
            <person name="Parkinson J."/>
            <person name="Pouchkina-Stantcheva N."/>
            <person name="Riddiford N."/>
            <person name="Rosenzvit M."/>
            <person name="Salinas G."/>
            <person name="Wasmuth J.D."/>
            <person name="Zamanian M."/>
            <person name="Zheng Y."/>
            <person name="Cai X."/>
            <person name="Soberon X."/>
            <person name="Olson P.D."/>
            <person name="Laclette J.P."/>
            <person name="Brehm K."/>
            <person name="Berriman M."/>
            <person name="Garciarrubio A."/>
            <person name="Bobes R.J."/>
            <person name="Fragoso G."/>
            <person name="Sanchez-Flores A."/>
            <person name="Estrada K."/>
            <person name="Cevallos M.A."/>
            <person name="Morett E."/>
            <person name="Gonzalez V."/>
            <person name="Portillo T."/>
            <person name="Ochoa-Leyva A."/>
            <person name="Jose M.V."/>
            <person name="Sciutto E."/>
            <person name="Landa A."/>
            <person name="Jimenez L."/>
            <person name="Valdes V."/>
            <person name="Carrero J.C."/>
            <person name="Larralde C."/>
            <person name="Morales-Montor J."/>
            <person name="Limon-Lason J."/>
            <person name="Soberon X."/>
            <person name="Laclette J.P."/>
        </authorList>
    </citation>
    <scope>NUCLEOTIDE SEQUENCE [LARGE SCALE GENOMIC DNA]</scope>
</reference>
<dbReference type="GO" id="GO:0005847">
    <property type="term" value="C:mRNA cleavage and polyadenylation specificity factor complex"/>
    <property type="evidence" value="ECO:0007669"/>
    <property type="project" value="TreeGrafter"/>
</dbReference>
<feature type="compositionally biased region" description="Basic and acidic residues" evidence="5">
    <location>
        <begin position="342"/>
        <end position="352"/>
    </location>
</feature>
<dbReference type="EMBL" id="LK028576">
    <property type="protein sequence ID" value="CDS15381.1"/>
    <property type="molecule type" value="Genomic_DNA"/>
</dbReference>
<proteinExistence type="inferred from homology"/>
<feature type="region of interest" description="Disordered" evidence="5">
    <location>
        <begin position="16"/>
        <end position="37"/>
    </location>
</feature>
<protein>
    <submittedName>
        <fullName evidence="7 9">Pre-mRNA 3'-end-processing factor FIP1</fullName>
    </submittedName>
</protein>
<feature type="compositionally biased region" description="Basic residues" evidence="5">
    <location>
        <begin position="487"/>
        <end position="501"/>
    </location>
</feature>
<feature type="domain" description="Pre-mRNA polyadenylation factor Fip1" evidence="6">
    <location>
        <begin position="142"/>
        <end position="184"/>
    </location>
</feature>
<feature type="compositionally biased region" description="Basic and acidic residues" evidence="5">
    <location>
        <begin position="474"/>
        <end position="486"/>
    </location>
</feature>
<evidence type="ECO:0000259" key="6">
    <source>
        <dbReference type="Pfam" id="PF05182"/>
    </source>
</evidence>
<feature type="compositionally biased region" description="Polar residues" evidence="5">
    <location>
        <begin position="502"/>
        <end position="524"/>
    </location>
</feature>
<evidence type="ECO:0000313" key="9">
    <source>
        <dbReference type="WBParaSite" id="EgrG_000777400"/>
    </source>
</evidence>
<keyword evidence="3" id="KW-0507">mRNA processing</keyword>
<organism evidence="7">
    <name type="scientific">Echinococcus granulosus</name>
    <name type="common">Hydatid tapeworm</name>
    <dbReference type="NCBI Taxonomy" id="6210"/>
    <lineage>
        <taxon>Eukaryota</taxon>
        <taxon>Metazoa</taxon>
        <taxon>Spiralia</taxon>
        <taxon>Lophotrochozoa</taxon>
        <taxon>Platyhelminthes</taxon>
        <taxon>Cestoda</taxon>
        <taxon>Eucestoda</taxon>
        <taxon>Cyclophyllidea</taxon>
        <taxon>Taeniidae</taxon>
        <taxon>Echinococcus</taxon>
        <taxon>Echinococcus granulosus group</taxon>
    </lineage>
</organism>
<dbReference type="AlphaFoldDB" id="A0A068WCI9"/>
<comment type="similarity">
    <text evidence="2">Belongs to the FIP1 family.</text>
</comment>
<name>A0A068WCI9_ECHGR</name>
<dbReference type="Pfam" id="PF05182">
    <property type="entry name" value="Fip1"/>
    <property type="match status" value="1"/>
</dbReference>
<feature type="region of interest" description="Disordered" evidence="5">
    <location>
        <begin position="292"/>
        <end position="536"/>
    </location>
</feature>
<comment type="subcellular location">
    <subcellularLocation>
        <location evidence="1">Nucleus</location>
    </subcellularLocation>
</comment>
<feature type="region of interest" description="Disordered" evidence="5">
    <location>
        <begin position="220"/>
        <end position="246"/>
    </location>
</feature>
<dbReference type="PANTHER" id="PTHR13484:SF0">
    <property type="entry name" value="PRE-MRNA 3'-END-PROCESSING FACTOR FIP1"/>
    <property type="match status" value="1"/>
</dbReference>
<reference evidence="9" key="3">
    <citation type="submission" date="2020-10" db="UniProtKB">
        <authorList>
            <consortium name="WormBaseParasite"/>
        </authorList>
    </citation>
    <scope>IDENTIFICATION</scope>
</reference>
<evidence type="ECO:0000256" key="3">
    <source>
        <dbReference type="ARBA" id="ARBA00022664"/>
    </source>
</evidence>
<feature type="compositionally biased region" description="Basic and acidic residues" evidence="5">
    <location>
        <begin position="429"/>
        <end position="443"/>
    </location>
</feature>
<feature type="compositionally biased region" description="Basic and acidic residues" evidence="5">
    <location>
        <begin position="362"/>
        <end position="383"/>
    </location>
</feature>
<dbReference type="Proteomes" id="UP000492820">
    <property type="component" value="Unassembled WGS sequence"/>
</dbReference>
<reference evidence="7" key="2">
    <citation type="submission" date="2014-06" db="EMBL/GenBank/DDBJ databases">
        <authorList>
            <person name="Aslett M."/>
        </authorList>
    </citation>
    <scope>NUCLEOTIDE SEQUENCE</scope>
</reference>
<evidence type="ECO:0000256" key="2">
    <source>
        <dbReference type="ARBA" id="ARBA00007459"/>
    </source>
</evidence>
<accession>A0A068WCI9</accession>
<evidence type="ECO:0000256" key="4">
    <source>
        <dbReference type="ARBA" id="ARBA00023242"/>
    </source>
</evidence>
<evidence type="ECO:0000313" key="8">
    <source>
        <dbReference type="Proteomes" id="UP000492820"/>
    </source>
</evidence>
<evidence type="ECO:0000256" key="5">
    <source>
        <dbReference type="SAM" id="MobiDB-lite"/>
    </source>
</evidence>
<dbReference type="PANTHER" id="PTHR13484">
    <property type="entry name" value="FIP1-LIKE 1 PROTEIN"/>
    <property type="match status" value="1"/>
</dbReference>
<dbReference type="InterPro" id="IPR051187">
    <property type="entry name" value="Pre-mRNA_3'-end_processing_reg"/>
</dbReference>
<keyword evidence="4" id="KW-0539">Nucleus</keyword>
<feature type="compositionally biased region" description="Polar residues" evidence="5">
    <location>
        <begin position="308"/>
        <end position="322"/>
    </location>
</feature>
<evidence type="ECO:0000313" key="7">
    <source>
        <dbReference type="EMBL" id="CDS15381.1"/>
    </source>
</evidence>
<dbReference type="OrthoDB" id="1917198at2759"/>
<dbReference type="InterPro" id="IPR007854">
    <property type="entry name" value="Fip1_dom"/>
</dbReference>
<feature type="compositionally biased region" description="Pro residues" evidence="5">
    <location>
        <begin position="292"/>
        <end position="302"/>
    </location>
</feature>
<dbReference type="GO" id="GO:0006397">
    <property type="term" value="P:mRNA processing"/>
    <property type="evidence" value="ECO:0007669"/>
    <property type="project" value="UniProtKB-KW"/>
</dbReference>
<dbReference type="WBParaSite" id="EgrG_000777400">
    <property type="protein sequence ID" value="EgrG_000777400"/>
    <property type="gene ID" value="EgrG_000777400"/>
</dbReference>
<sequence>MELAAGAIVVAGSIEANGNDASGLPEDSLKSSNSLNPSVSVVDTSIGNDSEVDIDANVDNFFTKDESANVVIDKFGDEEDTDEDDDTVNVIIKPSKGSIYKTGTTYQARSQQAGAQGQKALRPGININDPGSIQGVPTIEFNISSLGEDDKPWKRPGADITDYFNYGFTEDTWLQYCEKQKIIRQEYANTALKPVLVGAAAGFGLTNLSSASHRGVMRFPQQQQQQNKDIHVLSGRGRSPSVSDEELEKKNGLLGPGQAFNIPPPCFAPPTGGDALSQFGNVANALNFPPPGFTNTSVPPPLLGSGFGSQQPGHQWPQSNIGSGLLPLFPGQSVRSTGGRNHHSDNRRDRSPENQFSEEELNDCRRSHYRGEEEQESRYDRDHRVSRRSRSRSRDYHYGGRNRRYHEESSRDYGRHGERSSRRRGSRERRRDRSRERSRERDYSLVPSVSTNSGVPGGATTGSVSEAGASRSTRSGESRRRSERESHRSHHRHRRTSRHRSPSCQTSRPEPTESLNSQLSTVPSQPIDPLEAASAAAADISEKIRRASAGDGVSG</sequence>
<feature type="compositionally biased region" description="Basic and acidic residues" evidence="5">
    <location>
        <begin position="405"/>
        <end position="420"/>
    </location>
</feature>
<evidence type="ECO:0000256" key="1">
    <source>
        <dbReference type="ARBA" id="ARBA00004123"/>
    </source>
</evidence>